<evidence type="ECO:0000256" key="2">
    <source>
        <dbReference type="SAM" id="MobiDB-lite"/>
    </source>
</evidence>
<accession>Q7S9K3</accession>
<dbReference type="HOGENOM" id="CLU_038716_0_0_1"/>
<dbReference type="RefSeq" id="XP_962289.2">
    <property type="nucleotide sequence ID" value="XM_957196.2"/>
</dbReference>
<sequence length="408" mass="43568">MVHTMLYKSLAAGAIAFGLPTFASATLIFATSMGTSTDPGFLSTIKYADGKLEVINKQLGICGNNPSWLEFVGDHIYCLDEAWSSITGSLYNFQVPRDGTNLTLINKLDTLGGPVSSVRYGQNLKGLAIAAYAGGGFQSFDISNPAAPKALQNSTFTISPKPGSDPQQKTSHPHEVVLDPTGNFIAAPDLGADLIRIFKVDKNTLSYVESKTVPTPDLSGPRHGAFVKLDSGTYFYVVTELSNEIIGWKVTYNSNGLDLDFGKELFIIPTHGPGSTGIGNTTRASELVISPDNKFLLVSSRFDEKTFDIPDPEDNAAGRIKSDSIINYAIEADGTLSLHQIFAAGGINPRQFSLSKDGSLVVSALQNSGHVALIKRNVQTGNLTEFIGAVHLGGQPTFAKLKEDTKCA</sequence>
<dbReference type="SUPFAM" id="SSF75011">
    <property type="entry name" value="3-carboxy-cis,cis-mucoante lactonizing enzyme"/>
    <property type="match status" value="1"/>
</dbReference>
<gene>
    <name evidence="3" type="ORF">NCU07703</name>
</gene>
<dbReference type="OrthoDB" id="9972196at2759"/>
<reference evidence="3 4" key="1">
    <citation type="journal article" date="2003" name="Nature">
        <title>The genome sequence of the filamentous fungus Neurospora crassa.</title>
        <authorList>
            <person name="Galagan J.E."/>
            <person name="Calvo S.E."/>
            <person name="Borkovich K.A."/>
            <person name="Selker E.U."/>
            <person name="Read N.D."/>
            <person name="Jaffe D."/>
            <person name="FitzHugh W."/>
            <person name="Ma L.J."/>
            <person name="Smirnov S."/>
            <person name="Purcell S."/>
            <person name="Rehman B."/>
            <person name="Elkins T."/>
            <person name="Engels R."/>
            <person name="Wang S."/>
            <person name="Nielsen C.B."/>
            <person name="Butler J."/>
            <person name="Endrizzi M."/>
            <person name="Qui D."/>
            <person name="Ianakiev P."/>
            <person name="Bell-Pedersen D."/>
            <person name="Nelson M.A."/>
            <person name="Werner-Washburne M."/>
            <person name="Selitrennikoff C.P."/>
            <person name="Kinsey J.A."/>
            <person name="Braun E.L."/>
            <person name="Zelter A."/>
            <person name="Schulte U."/>
            <person name="Kothe G.O."/>
            <person name="Jedd G."/>
            <person name="Mewes W."/>
            <person name="Staben C."/>
            <person name="Marcotte E."/>
            <person name="Greenberg D."/>
            <person name="Roy A."/>
            <person name="Foley K."/>
            <person name="Naylor J."/>
            <person name="Stange-Thomann N."/>
            <person name="Barrett R."/>
            <person name="Gnerre S."/>
            <person name="Kamal M."/>
            <person name="Kamvysselis M."/>
            <person name="Mauceli E."/>
            <person name="Bielke C."/>
            <person name="Rudd S."/>
            <person name="Frishman D."/>
            <person name="Krystofova S."/>
            <person name="Rasmussen C."/>
            <person name="Metzenberg R.L."/>
            <person name="Perkins D.D."/>
            <person name="Kroken S."/>
            <person name="Cogoni C."/>
            <person name="Macino G."/>
            <person name="Catcheside D."/>
            <person name="Li W."/>
            <person name="Pratt R.J."/>
            <person name="Osmani S.A."/>
            <person name="DeSouza C.P."/>
            <person name="Glass L."/>
            <person name="Orbach M.J."/>
            <person name="Berglund J.A."/>
            <person name="Voelker R."/>
            <person name="Yarden O."/>
            <person name="Plamann M."/>
            <person name="Seiler S."/>
            <person name="Dunlap J."/>
            <person name="Radford A."/>
            <person name="Aramayo R."/>
            <person name="Natvig D.O."/>
            <person name="Alex L.A."/>
            <person name="Mannhaupt G."/>
            <person name="Ebbole D.J."/>
            <person name="Freitag M."/>
            <person name="Paulsen I."/>
            <person name="Sachs M.S."/>
            <person name="Lander E.S."/>
            <person name="Nusbaum C."/>
            <person name="Birren B."/>
        </authorList>
    </citation>
    <scope>NUCLEOTIDE SEQUENCE [LARGE SCALE GENOMIC DNA]</scope>
    <source>
        <strain evidence="4">ATCC 24698 / 74-OR23-1A / CBS 708.71 / DSM 1257 / FGSC 987</strain>
    </source>
</reference>
<protein>
    <recommendedName>
        <fullName evidence="5">Isomerase YbhE</fullName>
    </recommendedName>
</protein>
<feature type="region of interest" description="Disordered" evidence="2">
    <location>
        <begin position="153"/>
        <end position="173"/>
    </location>
</feature>
<dbReference type="Gene3D" id="2.130.10.10">
    <property type="entry name" value="YVTN repeat-like/Quinoprotein amine dehydrogenase"/>
    <property type="match status" value="1"/>
</dbReference>
<dbReference type="InterPro" id="IPR050282">
    <property type="entry name" value="Cycloisomerase_2"/>
</dbReference>
<dbReference type="FunFam" id="2.130.10.10:FF:001984">
    <property type="entry name" value="3-carboxy-cis,cis-mucoante lactonizing enzyme"/>
    <property type="match status" value="1"/>
</dbReference>
<dbReference type="Pfam" id="PF10282">
    <property type="entry name" value="Lactonase"/>
    <property type="match status" value="1"/>
</dbReference>
<dbReference type="KEGG" id="ncr:NCU07703"/>
<dbReference type="InterPro" id="IPR019405">
    <property type="entry name" value="Lactonase_7-beta_prop"/>
</dbReference>
<dbReference type="GeneID" id="3878437"/>
<evidence type="ECO:0000313" key="4">
    <source>
        <dbReference type="Proteomes" id="UP000001805"/>
    </source>
</evidence>
<dbReference type="PANTHER" id="PTHR30344:SF1">
    <property type="entry name" value="6-PHOSPHOGLUCONOLACTONASE"/>
    <property type="match status" value="1"/>
</dbReference>
<dbReference type="EMBL" id="CM002239">
    <property type="protein sequence ID" value="EAA33053.2"/>
    <property type="molecule type" value="Genomic_DNA"/>
</dbReference>
<dbReference type="InterPro" id="IPR015943">
    <property type="entry name" value="WD40/YVTN_repeat-like_dom_sf"/>
</dbReference>
<dbReference type="VEuPathDB" id="FungiDB:NCU07703"/>
<dbReference type="Proteomes" id="UP000001805">
    <property type="component" value="Chromosome 4, Linkage Group IV"/>
</dbReference>
<name>Q7S9K3_NEUCR</name>
<comment type="similarity">
    <text evidence="1">Belongs to the cycloisomerase 2 family.</text>
</comment>
<evidence type="ECO:0000256" key="1">
    <source>
        <dbReference type="ARBA" id="ARBA00005564"/>
    </source>
</evidence>
<dbReference type="InParanoid" id="Q7S9K3"/>
<dbReference type="PaxDb" id="5141-EFNCRP00000008022"/>
<organism evidence="3 4">
    <name type="scientific">Neurospora crassa (strain ATCC 24698 / 74-OR23-1A / CBS 708.71 / DSM 1257 / FGSC 987)</name>
    <dbReference type="NCBI Taxonomy" id="367110"/>
    <lineage>
        <taxon>Eukaryota</taxon>
        <taxon>Fungi</taxon>
        <taxon>Dikarya</taxon>
        <taxon>Ascomycota</taxon>
        <taxon>Pezizomycotina</taxon>
        <taxon>Sordariomycetes</taxon>
        <taxon>Sordariomycetidae</taxon>
        <taxon>Sordariales</taxon>
        <taxon>Sordariaceae</taxon>
        <taxon>Neurospora</taxon>
    </lineage>
</organism>
<dbReference type="GO" id="GO:0017057">
    <property type="term" value="F:6-phosphogluconolactonase activity"/>
    <property type="evidence" value="ECO:0000318"/>
    <property type="project" value="GO_Central"/>
</dbReference>
<dbReference type="AlphaFoldDB" id="Q7S9K3"/>
<dbReference type="PANTHER" id="PTHR30344">
    <property type="entry name" value="6-PHOSPHOGLUCONOLACTONASE-RELATED"/>
    <property type="match status" value="1"/>
</dbReference>
<proteinExistence type="inferred from homology"/>
<dbReference type="SMR" id="Q7S9K3"/>
<keyword evidence="4" id="KW-1185">Reference proteome</keyword>
<evidence type="ECO:0000313" key="3">
    <source>
        <dbReference type="EMBL" id="EAA33053.2"/>
    </source>
</evidence>
<evidence type="ECO:0008006" key="5">
    <source>
        <dbReference type="Google" id="ProtNLM"/>
    </source>
</evidence>